<keyword evidence="2" id="KW-1185">Reference proteome</keyword>
<dbReference type="RefSeq" id="WP_183330637.1">
    <property type="nucleotide sequence ID" value="NZ_JACHZF010000008.1"/>
</dbReference>
<dbReference type="Proteomes" id="UP000553442">
    <property type="component" value="Unassembled WGS sequence"/>
</dbReference>
<comment type="caution">
    <text evidence="1">The sequence shown here is derived from an EMBL/GenBank/DDBJ whole genome shotgun (WGS) entry which is preliminary data.</text>
</comment>
<organism evidence="1 2">
    <name type="scientific">Halomonas campaniensis</name>
    <dbReference type="NCBI Taxonomy" id="213554"/>
    <lineage>
        <taxon>Bacteria</taxon>
        <taxon>Pseudomonadati</taxon>
        <taxon>Pseudomonadota</taxon>
        <taxon>Gammaproteobacteria</taxon>
        <taxon>Oceanospirillales</taxon>
        <taxon>Halomonadaceae</taxon>
        <taxon>Halomonas</taxon>
    </lineage>
</organism>
<name>A0A7W5K242_9GAMM</name>
<dbReference type="AlphaFoldDB" id="A0A7W5K242"/>
<accession>A0A7W5K242</accession>
<evidence type="ECO:0000313" key="1">
    <source>
        <dbReference type="EMBL" id="MBB3330519.1"/>
    </source>
</evidence>
<sequence length="466" mass="53523">MSKRFNTLETTRILLEHAGILLGLVQRMDCEGVRHVRELDLQQAVMDHGRHLSAQERRRLQRAFSSDNLFHANLVSDIDKVEGEKRLVFDESLLELLRLCDLSLYRELTDARLRTRLVSLRDLHGRLEGASFSEADPDFTELADELNAQLSQLIGLLRQNVVRMQGVSSDLADISGEASRAPERFAAYRRSMLERIAHLYERHIKPTLAFLNPDTRLADGANLFATLEGLTRLFERHGKQSRADQVFRVALSLNAMHKPIQVVAREVDNFLRKTRRGMLQYNAMEHHFARLQALHERTRGRDLRVTRLSGRDFVRGNAFVPGLKGFLRPRAYAFGGSASYHRLLFSEIELRLADLRRRAEAPALPDLTASLGEARTDARRIETLFRWIDGLELRPTEDLVRELHGRLDAFIDGYRFPDLLAVLNRLAHAGPEGLAIRTTNRFRLLEGEDGDVYVYRRRRLEEEPSP</sequence>
<gene>
    <name evidence="1" type="ORF">BDK63_001385</name>
</gene>
<proteinExistence type="predicted"/>
<reference evidence="1 2" key="1">
    <citation type="submission" date="2020-08" db="EMBL/GenBank/DDBJ databases">
        <title>Genomic Encyclopedia of Archaeal and Bacterial Type Strains, Phase II (KMG-II): from individual species to whole genera.</title>
        <authorList>
            <person name="Goeker M."/>
        </authorList>
    </citation>
    <scope>NUCLEOTIDE SEQUENCE [LARGE SCALE GENOMIC DNA]</scope>
    <source>
        <strain evidence="1 2">5AG</strain>
    </source>
</reference>
<dbReference type="EMBL" id="JACHZF010000008">
    <property type="protein sequence ID" value="MBB3330519.1"/>
    <property type="molecule type" value="Genomic_DNA"/>
</dbReference>
<protein>
    <submittedName>
        <fullName evidence="1">Uncharacterized protein</fullName>
    </submittedName>
</protein>
<evidence type="ECO:0000313" key="2">
    <source>
        <dbReference type="Proteomes" id="UP000553442"/>
    </source>
</evidence>